<feature type="domain" description="HTH iclR-type" evidence="7">
    <location>
        <begin position="1"/>
        <end position="60"/>
    </location>
</feature>
<dbReference type="InterPro" id="IPR005471">
    <property type="entry name" value="Tscrpt_reg_IclR_N"/>
</dbReference>
<dbReference type="InterPro" id="IPR029016">
    <property type="entry name" value="GAF-like_dom_sf"/>
</dbReference>
<organism evidence="9 10">
    <name type="scientific">Paractinoplanes rishiriensis</name>
    <dbReference type="NCBI Taxonomy" id="1050105"/>
    <lineage>
        <taxon>Bacteria</taxon>
        <taxon>Bacillati</taxon>
        <taxon>Actinomycetota</taxon>
        <taxon>Actinomycetes</taxon>
        <taxon>Micromonosporales</taxon>
        <taxon>Micromonosporaceae</taxon>
        <taxon>Paractinoplanes</taxon>
    </lineage>
</organism>
<proteinExistence type="predicted"/>
<dbReference type="SUPFAM" id="SSF46785">
    <property type="entry name" value="Winged helix' DNA-binding domain"/>
    <property type="match status" value="1"/>
</dbReference>
<dbReference type="GO" id="GO:0006071">
    <property type="term" value="P:glycerol metabolic process"/>
    <property type="evidence" value="ECO:0007669"/>
    <property type="project" value="UniProtKB-KW"/>
</dbReference>
<name>A0A919JVG3_9ACTN</name>
<dbReference type="FunFam" id="1.10.10.10:FF:000056">
    <property type="entry name" value="IclR family transcriptional regulator"/>
    <property type="match status" value="1"/>
</dbReference>
<sequence>MARRLLRVLDAFSIERPELGLTDISRTTGLPPATAYRLLRELIEHGAVQRTAAGRYAVGVRLWEIGRLTPTISRLDDVAMPYLEDLYEATHGSVHLAVPLGADAMYVSAINGHQPVRPLRPPGTRVSLASPGIGQVLLAYAATEVLHEVLADGHRTGGRPACSAYGLRQSLADIRRHGLAESRDGIGPFSAVAPVFRAQATIVAAVSVAVRAPSDGRLLGNLLRRTAAEISRELGASKREFPRIEAGHNAGLAGDRRAIEGRSSIQ</sequence>
<evidence type="ECO:0000313" key="10">
    <source>
        <dbReference type="Proteomes" id="UP000636960"/>
    </source>
</evidence>
<dbReference type="Pfam" id="PF09339">
    <property type="entry name" value="HTH_IclR"/>
    <property type="match status" value="1"/>
</dbReference>
<dbReference type="PROSITE" id="PS51078">
    <property type="entry name" value="ICLR_ED"/>
    <property type="match status" value="1"/>
</dbReference>
<dbReference type="AlphaFoldDB" id="A0A919JVG3"/>
<evidence type="ECO:0000256" key="6">
    <source>
        <dbReference type="ARBA" id="ARBA00070406"/>
    </source>
</evidence>
<keyword evidence="3" id="KW-0238">DNA-binding</keyword>
<dbReference type="GO" id="GO:0003700">
    <property type="term" value="F:DNA-binding transcription factor activity"/>
    <property type="evidence" value="ECO:0007669"/>
    <property type="project" value="TreeGrafter"/>
</dbReference>
<dbReference type="GO" id="GO:0003677">
    <property type="term" value="F:DNA binding"/>
    <property type="evidence" value="ECO:0007669"/>
    <property type="project" value="UniProtKB-KW"/>
</dbReference>
<dbReference type="SUPFAM" id="SSF55781">
    <property type="entry name" value="GAF domain-like"/>
    <property type="match status" value="1"/>
</dbReference>
<dbReference type="InterPro" id="IPR014757">
    <property type="entry name" value="Tscrpt_reg_IclR_C"/>
</dbReference>
<protein>
    <recommendedName>
        <fullName evidence="6">Glycerol operon regulatory protein</fullName>
    </recommendedName>
</protein>
<dbReference type="Gene3D" id="1.10.10.10">
    <property type="entry name" value="Winged helix-like DNA-binding domain superfamily/Winged helix DNA-binding domain"/>
    <property type="match status" value="1"/>
</dbReference>
<dbReference type="Proteomes" id="UP000636960">
    <property type="component" value="Unassembled WGS sequence"/>
</dbReference>
<gene>
    <name evidence="9" type="ORF">Ari01nite_34060</name>
</gene>
<dbReference type="EMBL" id="BOMV01000039">
    <property type="protein sequence ID" value="GIE95941.1"/>
    <property type="molecule type" value="Genomic_DNA"/>
</dbReference>
<dbReference type="InterPro" id="IPR036388">
    <property type="entry name" value="WH-like_DNA-bd_sf"/>
</dbReference>
<keyword evidence="2" id="KW-0805">Transcription regulation</keyword>
<dbReference type="GO" id="GO:0045892">
    <property type="term" value="P:negative regulation of DNA-templated transcription"/>
    <property type="evidence" value="ECO:0007669"/>
    <property type="project" value="TreeGrafter"/>
</dbReference>
<evidence type="ECO:0000313" key="9">
    <source>
        <dbReference type="EMBL" id="GIE95941.1"/>
    </source>
</evidence>
<dbReference type="Pfam" id="PF01614">
    <property type="entry name" value="IclR_C"/>
    <property type="match status" value="1"/>
</dbReference>
<dbReference type="InterPro" id="IPR050707">
    <property type="entry name" value="HTH_MetabolicPath_Reg"/>
</dbReference>
<reference evidence="9" key="1">
    <citation type="submission" date="2021-01" db="EMBL/GenBank/DDBJ databases">
        <title>Whole genome shotgun sequence of Actinoplanes rishiriensis NBRC 108556.</title>
        <authorList>
            <person name="Komaki H."/>
            <person name="Tamura T."/>
        </authorList>
    </citation>
    <scope>NUCLEOTIDE SEQUENCE</scope>
    <source>
        <strain evidence="9">NBRC 108556</strain>
    </source>
</reference>
<dbReference type="PANTHER" id="PTHR30136:SF24">
    <property type="entry name" value="HTH-TYPE TRANSCRIPTIONAL REPRESSOR ALLR"/>
    <property type="match status" value="1"/>
</dbReference>
<feature type="domain" description="IclR-ED" evidence="8">
    <location>
        <begin position="61"/>
        <end position="236"/>
    </location>
</feature>
<evidence type="ECO:0000256" key="3">
    <source>
        <dbReference type="ARBA" id="ARBA00023125"/>
    </source>
</evidence>
<evidence type="ECO:0000256" key="4">
    <source>
        <dbReference type="ARBA" id="ARBA00023163"/>
    </source>
</evidence>
<comment type="function">
    <text evidence="5">May be an activator protein for the gylABX operon.</text>
</comment>
<dbReference type="PROSITE" id="PS51077">
    <property type="entry name" value="HTH_ICLR"/>
    <property type="match status" value="1"/>
</dbReference>
<keyword evidence="10" id="KW-1185">Reference proteome</keyword>
<keyword evidence="4" id="KW-0804">Transcription</keyword>
<evidence type="ECO:0000259" key="7">
    <source>
        <dbReference type="PROSITE" id="PS51077"/>
    </source>
</evidence>
<dbReference type="SMART" id="SM00346">
    <property type="entry name" value="HTH_ICLR"/>
    <property type="match status" value="1"/>
</dbReference>
<keyword evidence="1" id="KW-0319">Glycerol metabolism</keyword>
<dbReference type="Gene3D" id="3.30.450.40">
    <property type="match status" value="1"/>
</dbReference>
<comment type="caution">
    <text evidence="9">The sequence shown here is derived from an EMBL/GenBank/DDBJ whole genome shotgun (WGS) entry which is preliminary data.</text>
</comment>
<dbReference type="PANTHER" id="PTHR30136">
    <property type="entry name" value="HELIX-TURN-HELIX TRANSCRIPTIONAL REGULATOR, ICLR FAMILY"/>
    <property type="match status" value="1"/>
</dbReference>
<evidence type="ECO:0000256" key="2">
    <source>
        <dbReference type="ARBA" id="ARBA00023015"/>
    </source>
</evidence>
<evidence type="ECO:0000256" key="5">
    <source>
        <dbReference type="ARBA" id="ARBA00058938"/>
    </source>
</evidence>
<evidence type="ECO:0000256" key="1">
    <source>
        <dbReference type="ARBA" id="ARBA00022798"/>
    </source>
</evidence>
<accession>A0A919JVG3</accession>
<evidence type="ECO:0000259" key="8">
    <source>
        <dbReference type="PROSITE" id="PS51078"/>
    </source>
</evidence>
<dbReference type="InterPro" id="IPR036390">
    <property type="entry name" value="WH_DNA-bd_sf"/>
</dbReference>